<dbReference type="InterPro" id="IPR006103">
    <property type="entry name" value="Glyco_hydro_2_cat"/>
</dbReference>
<proteinExistence type="inferred from homology"/>
<dbReference type="FunFam" id="2.60.40.10:FF:000628">
    <property type="entry name" value="Beta-glucuronidase"/>
    <property type="match status" value="1"/>
</dbReference>
<dbReference type="SUPFAM" id="SSF51445">
    <property type="entry name" value="(Trans)glycosidases"/>
    <property type="match status" value="1"/>
</dbReference>
<comment type="activity regulation">
    <text evidence="12">Inhibited by L-aspartic acid.</text>
</comment>
<dbReference type="InterPro" id="IPR036156">
    <property type="entry name" value="Beta-gal/glucu_dom_sf"/>
</dbReference>
<organism evidence="18">
    <name type="scientific">Drosophila persimilis</name>
    <name type="common">Fruit fly</name>
    <dbReference type="NCBI Taxonomy" id="7234"/>
    <lineage>
        <taxon>Eukaryota</taxon>
        <taxon>Metazoa</taxon>
        <taxon>Ecdysozoa</taxon>
        <taxon>Arthropoda</taxon>
        <taxon>Hexapoda</taxon>
        <taxon>Insecta</taxon>
        <taxon>Pterygota</taxon>
        <taxon>Neoptera</taxon>
        <taxon>Endopterygota</taxon>
        <taxon>Diptera</taxon>
        <taxon>Brachycera</taxon>
        <taxon>Muscomorpha</taxon>
        <taxon>Ephydroidea</taxon>
        <taxon>Drosophilidae</taxon>
        <taxon>Drosophila</taxon>
        <taxon>Sophophora</taxon>
    </lineage>
</organism>
<name>B4H722_DROPE</name>
<dbReference type="GO" id="GO:0005764">
    <property type="term" value="C:lysosome"/>
    <property type="evidence" value="ECO:0007669"/>
    <property type="project" value="UniProtKB-SubCell"/>
</dbReference>
<dbReference type="SUPFAM" id="SSF49785">
    <property type="entry name" value="Galactose-binding domain-like"/>
    <property type="match status" value="1"/>
</dbReference>
<evidence type="ECO:0000256" key="10">
    <source>
        <dbReference type="ARBA" id="ARBA00023228"/>
    </source>
</evidence>
<dbReference type="OMA" id="IHDHVGW"/>
<keyword evidence="7 13" id="KW-0732">Signal</keyword>
<dbReference type="Pfam" id="PF00703">
    <property type="entry name" value="Glyco_hydro_2"/>
    <property type="match status" value="1"/>
</dbReference>
<dbReference type="OrthoDB" id="408532at2759"/>
<evidence type="ECO:0000256" key="9">
    <source>
        <dbReference type="ARBA" id="ARBA00023180"/>
    </source>
</evidence>
<evidence type="ECO:0000256" key="11">
    <source>
        <dbReference type="ARBA" id="ARBA00023295"/>
    </source>
</evidence>
<comment type="subunit">
    <text evidence="4 12">Homotetramer.</text>
</comment>
<evidence type="ECO:0000256" key="4">
    <source>
        <dbReference type="ARBA" id="ARBA00011881"/>
    </source>
</evidence>
<evidence type="ECO:0000256" key="12">
    <source>
        <dbReference type="RuleBase" id="RU361154"/>
    </source>
</evidence>
<dbReference type="GO" id="GO:0005615">
    <property type="term" value="C:extracellular space"/>
    <property type="evidence" value="ECO:0007669"/>
    <property type="project" value="TreeGrafter"/>
</dbReference>
<dbReference type="PRINTS" id="PR00132">
    <property type="entry name" value="GLHYDRLASE2"/>
</dbReference>
<keyword evidence="10 12" id="KW-0458">Lysosome</keyword>
<evidence type="ECO:0000259" key="16">
    <source>
        <dbReference type="Pfam" id="PF02837"/>
    </source>
</evidence>
<dbReference type="EC" id="3.2.1.31" evidence="5 12"/>
<evidence type="ECO:0000256" key="2">
    <source>
        <dbReference type="ARBA" id="ARBA00004371"/>
    </source>
</evidence>
<dbReference type="PANTHER" id="PTHR10066">
    <property type="entry name" value="BETA-GLUCURONIDASE"/>
    <property type="match status" value="1"/>
</dbReference>
<dbReference type="AlphaFoldDB" id="B4H722"/>
<dbReference type="InterPro" id="IPR017853">
    <property type="entry name" value="GH"/>
</dbReference>
<dbReference type="Gene3D" id="3.20.20.80">
    <property type="entry name" value="Glycosidases"/>
    <property type="match status" value="1"/>
</dbReference>
<comment type="catalytic activity">
    <reaction evidence="12">
        <text>a beta-D-glucuronoside + H2O = D-glucuronate + an alcohol</text>
        <dbReference type="Rhea" id="RHEA:17633"/>
        <dbReference type="ChEBI" id="CHEBI:15377"/>
        <dbReference type="ChEBI" id="CHEBI:30879"/>
        <dbReference type="ChEBI" id="CHEBI:58720"/>
        <dbReference type="ChEBI" id="CHEBI:83411"/>
        <dbReference type="EC" id="3.2.1.31"/>
    </reaction>
</comment>
<evidence type="ECO:0000256" key="8">
    <source>
        <dbReference type="ARBA" id="ARBA00022801"/>
    </source>
</evidence>
<evidence type="ECO:0000256" key="13">
    <source>
        <dbReference type="SAM" id="SignalP"/>
    </source>
</evidence>
<dbReference type="InterPro" id="IPR006102">
    <property type="entry name" value="Ig-like_GH2"/>
</dbReference>
<dbReference type="STRING" id="7234.B4H722"/>
<keyword evidence="8 12" id="KW-0378">Hydrolase</keyword>
<dbReference type="InterPro" id="IPR013783">
    <property type="entry name" value="Ig-like_fold"/>
</dbReference>
<dbReference type="GO" id="GO:0030246">
    <property type="term" value="F:carbohydrate binding"/>
    <property type="evidence" value="ECO:0007669"/>
    <property type="project" value="TreeGrafter"/>
</dbReference>
<dbReference type="PROSITE" id="PS00719">
    <property type="entry name" value="GLYCOSYL_HYDROL_F2_1"/>
    <property type="match status" value="1"/>
</dbReference>
<dbReference type="FunFam" id="2.60.120.260:FF:000027">
    <property type="entry name" value="Beta-glucuronidase"/>
    <property type="match status" value="1"/>
</dbReference>
<evidence type="ECO:0000313" key="18">
    <source>
        <dbReference type="Proteomes" id="UP000008744"/>
    </source>
</evidence>
<dbReference type="FunFam" id="3.20.20.80:FF:000029">
    <property type="entry name" value="Beta-glucuronidase"/>
    <property type="match status" value="1"/>
</dbReference>
<feature type="domain" description="Glycosyl hydrolases family 2 sugar binding" evidence="16">
    <location>
        <begin position="64"/>
        <end position="243"/>
    </location>
</feature>
<keyword evidence="11 12" id="KW-0326">Glycosidase</keyword>
<dbReference type="Pfam" id="PF02837">
    <property type="entry name" value="Glyco_hydro_2_N"/>
    <property type="match status" value="1"/>
</dbReference>
<dbReference type="InterPro" id="IPR008979">
    <property type="entry name" value="Galactose-bd-like_sf"/>
</dbReference>
<evidence type="ECO:0000256" key="5">
    <source>
        <dbReference type="ARBA" id="ARBA00012761"/>
    </source>
</evidence>
<dbReference type="GO" id="GO:0019391">
    <property type="term" value="P:glucuronoside catabolic process"/>
    <property type="evidence" value="ECO:0007669"/>
    <property type="project" value="TreeGrafter"/>
</dbReference>
<dbReference type="GO" id="GO:0005975">
    <property type="term" value="P:carbohydrate metabolic process"/>
    <property type="evidence" value="ECO:0007669"/>
    <property type="project" value="InterPro"/>
</dbReference>
<feature type="domain" description="Glycoside hydrolase family 2 immunoglobulin-like beta-sandwich" evidence="14">
    <location>
        <begin position="245"/>
        <end position="360"/>
    </location>
</feature>
<dbReference type="eggNOG" id="KOG2024">
    <property type="taxonomic scope" value="Eukaryota"/>
</dbReference>
<gene>
    <name evidence="17" type="primary">Dper\GL11761</name>
    <name evidence="17" type="ORF">Dper_GL11761</name>
</gene>
<evidence type="ECO:0000259" key="15">
    <source>
        <dbReference type="Pfam" id="PF02836"/>
    </source>
</evidence>
<dbReference type="HOGENOM" id="CLU_006501_6_1_1"/>
<keyword evidence="18" id="KW-1185">Reference proteome</keyword>
<evidence type="ECO:0000256" key="1">
    <source>
        <dbReference type="ARBA" id="ARBA00003025"/>
    </source>
</evidence>
<reference evidence="17 18" key="1">
    <citation type="journal article" date="2007" name="Nature">
        <title>Evolution of genes and genomes on the Drosophila phylogeny.</title>
        <authorList>
            <consortium name="Drosophila 12 Genomes Consortium"/>
            <person name="Clark A.G."/>
            <person name="Eisen M.B."/>
            <person name="Smith D.R."/>
            <person name="Bergman C.M."/>
            <person name="Oliver B."/>
            <person name="Markow T.A."/>
            <person name="Kaufman T.C."/>
            <person name="Kellis M."/>
            <person name="Gelbart W."/>
            <person name="Iyer V.N."/>
            <person name="Pollard D.A."/>
            <person name="Sackton T.B."/>
            <person name="Larracuente A.M."/>
            <person name="Singh N.D."/>
            <person name="Abad J.P."/>
            <person name="Abt D.N."/>
            <person name="Adryan B."/>
            <person name="Aguade M."/>
            <person name="Akashi H."/>
            <person name="Anderson W.W."/>
            <person name="Aquadro C.F."/>
            <person name="Ardell D.H."/>
            <person name="Arguello R."/>
            <person name="Artieri C.G."/>
            <person name="Barbash D.A."/>
            <person name="Barker D."/>
            <person name="Barsanti P."/>
            <person name="Batterham P."/>
            <person name="Batzoglou S."/>
            <person name="Begun D."/>
            <person name="Bhutkar A."/>
            <person name="Blanco E."/>
            <person name="Bosak S.A."/>
            <person name="Bradley R.K."/>
            <person name="Brand A.D."/>
            <person name="Brent M.R."/>
            <person name="Brooks A.N."/>
            <person name="Brown R.H."/>
            <person name="Butlin R.K."/>
            <person name="Caggese C."/>
            <person name="Calvi B.R."/>
            <person name="Bernardo de Carvalho A."/>
            <person name="Caspi A."/>
            <person name="Castrezana S."/>
            <person name="Celniker S.E."/>
            <person name="Chang J.L."/>
            <person name="Chapple C."/>
            <person name="Chatterji S."/>
            <person name="Chinwalla A."/>
            <person name="Civetta A."/>
            <person name="Clifton S.W."/>
            <person name="Comeron J.M."/>
            <person name="Costello J.C."/>
            <person name="Coyne J.A."/>
            <person name="Daub J."/>
            <person name="David R.G."/>
            <person name="Delcher A.L."/>
            <person name="Delehaunty K."/>
            <person name="Do C.B."/>
            <person name="Ebling H."/>
            <person name="Edwards K."/>
            <person name="Eickbush T."/>
            <person name="Evans J.D."/>
            <person name="Filipski A."/>
            <person name="Findeiss S."/>
            <person name="Freyhult E."/>
            <person name="Fulton L."/>
            <person name="Fulton R."/>
            <person name="Garcia A.C."/>
            <person name="Gardiner A."/>
            <person name="Garfield D.A."/>
            <person name="Garvin B.E."/>
            <person name="Gibson G."/>
            <person name="Gilbert D."/>
            <person name="Gnerre S."/>
            <person name="Godfrey J."/>
            <person name="Good R."/>
            <person name="Gotea V."/>
            <person name="Gravely B."/>
            <person name="Greenberg A.J."/>
            <person name="Griffiths-Jones S."/>
            <person name="Gross S."/>
            <person name="Guigo R."/>
            <person name="Gustafson E.A."/>
            <person name="Haerty W."/>
            <person name="Hahn M.W."/>
            <person name="Halligan D.L."/>
            <person name="Halpern A.L."/>
            <person name="Halter G.M."/>
            <person name="Han M.V."/>
            <person name="Heger A."/>
            <person name="Hillier L."/>
            <person name="Hinrichs A.S."/>
            <person name="Holmes I."/>
            <person name="Hoskins R.A."/>
            <person name="Hubisz M.J."/>
            <person name="Hultmark D."/>
            <person name="Huntley M.A."/>
            <person name="Jaffe D.B."/>
            <person name="Jagadeeshan S."/>
            <person name="Jeck W.R."/>
            <person name="Johnson J."/>
            <person name="Jones C.D."/>
            <person name="Jordan W.C."/>
            <person name="Karpen G.H."/>
            <person name="Kataoka E."/>
            <person name="Keightley P.D."/>
            <person name="Kheradpour P."/>
            <person name="Kirkness E.F."/>
            <person name="Koerich L.B."/>
            <person name="Kristiansen K."/>
            <person name="Kudrna D."/>
            <person name="Kulathinal R.J."/>
            <person name="Kumar S."/>
            <person name="Kwok R."/>
            <person name="Lander E."/>
            <person name="Langley C.H."/>
            <person name="Lapoint R."/>
            <person name="Lazzaro B.P."/>
            <person name="Lee S.J."/>
            <person name="Levesque L."/>
            <person name="Li R."/>
            <person name="Lin C.F."/>
            <person name="Lin M.F."/>
            <person name="Lindblad-Toh K."/>
            <person name="Llopart A."/>
            <person name="Long M."/>
            <person name="Low L."/>
            <person name="Lozovsky E."/>
            <person name="Lu J."/>
            <person name="Luo M."/>
            <person name="Machado C.A."/>
            <person name="Makalowski W."/>
            <person name="Marzo M."/>
            <person name="Matsuda M."/>
            <person name="Matzkin L."/>
            <person name="McAllister B."/>
            <person name="McBride C.S."/>
            <person name="McKernan B."/>
            <person name="McKernan K."/>
            <person name="Mendez-Lago M."/>
            <person name="Minx P."/>
            <person name="Mollenhauer M.U."/>
            <person name="Montooth K."/>
            <person name="Mount S.M."/>
            <person name="Mu X."/>
            <person name="Myers E."/>
            <person name="Negre B."/>
            <person name="Newfeld S."/>
            <person name="Nielsen R."/>
            <person name="Noor M.A."/>
            <person name="O'Grady P."/>
            <person name="Pachter L."/>
            <person name="Papaceit M."/>
            <person name="Parisi M.J."/>
            <person name="Parisi M."/>
            <person name="Parts L."/>
            <person name="Pedersen J.S."/>
            <person name="Pesole G."/>
            <person name="Phillippy A.M."/>
            <person name="Ponting C.P."/>
            <person name="Pop M."/>
            <person name="Porcelli D."/>
            <person name="Powell J.R."/>
            <person name="Prohaska S."/>
            <person name="Pruitt K."/>
            <person name="Puig M."/>
            <person name="Quesneville H."/>
            <person name="Ram K.R."/>
            <person name="Rand D."/>
            <person name="Rasmussen M.D."/>
            <person name="Reed L.K."/>
            <person name="Reenan R."/>
            <person name="Reily A."/>
            <person name="Remington K.A."/>
            <person name="Rieger T.T."/>
            <person name="Ritchie M.G."/>
            <person name="Robin C."/>
            <person name="Rogers Y.H."/>
            <person name="Rohde C."/>
            <person name="Rozas J."/>
            <person name="Rubenfield M.J."/>
            <person name="Ruiz A."/>
            <person name="Russo S."/>
            <person name="Salzberg S.L."/>
            <person name="Sanchez-Gracia A."/>
            <person name="Saranga D.J."/>
            <person name="Sato H."/>
            <person name="Schaeffer S.W."/>
            <person name="Schatz M.C."/>
            <person name="Schlenke T."/>
            <person name="Schwartz R."/>
            <person name="Segarra C."/>
            <person name="Singh R.S."/>
            <person name="Sirot L."/>
            <person name="Sirota M."/>
            <person name="Sisneros N.B."/>
            <person name="Smith C.D."/>
            <person name="Smith T.F."/>
            <person name="Spieth J."/>
            <person name="Stage D.E."/>
            <person name="Stark A."/>
            <person name="Stephan W."/>
            <person name="Strausberg R.L."/>
            <person name="Strempel S."/>
            <person name="Sturgill D."/>
            <person name="Sutton G."/>
            <person name="Sutton G.G."/>
            <person name="Tao W."/>
            <person name="Teichmann S."/>
            <person name="Tobari Y.N."/>
            <person name="Tomimura Y."/>
            <person name="Tsolas J.M."/>
            <person name="Valente V.L."/>
            <person name="Venter E."/>
            <person name="Venter J.C."/>
            <person name="Vicario S."/>
            <person name="Vieira F.G."/>
            <person name="Vilella A.J."/>
            <person name="Villasante A."/>
            <person name="Walenz B."/>
            <person name="Wang J."/>
            <person name="Wasserman M."/>
            <person name="Watts T."/>
            <person name="Wilson D."/>
            <person name="Wilson R.K."/>
            <person name="Wing R.A."/>
            <person name="Wolfner M.F."/>
            <person name="Wong A."/>
            <person name="Wong G.K."/>
            <person name="Wu C.I."/>
            <person name="Wu G."/>
            <person name="Yamamoto D."/>
            <person name="Yang H.P."/>
            <person name="Yang S.P."/>
            <person name="Yorke J.A."/>
            <person name="Yoshida K."/>
            <person name="Zdobnov E."/>
            <person name="Zhang P."/>
            <person name="Zhang Y."/>
            <person name="Zimin A.V."/>
            <person name="Baldwin J."/>
            <person name="Abdouelleil A."/>
            <person name="Abdulkadir J."/>
            <person name="Abebe A."/>
            <person name="Abera B."/>
            <person name="Abreu J."/>
            <person name="Acer S.C."/>
            <person name="Aftuck L."/>
            <person name="Alexander A."/>
            <person name="An P."/>
            <person name="Anderson E."/>
            <person name="Anderson S."/>
            <person name="Arachi H."/>
            <person name="Azer M."/>
            <person name="Bachantsang P."/>
            <person name="Barry A."/>
            <person name="Bayul T."/>
            <person name="Berlin A."/>
            <person name="Bessette D."/>
            <person name="Bloom T."/>
            <person name="Blye J."/>
            <person name="Boguslavskiy L."/>
            <person name="Bonnet C."/>
            <person name="Boukhgalter B."/>
            <person name="Bourzgui I."/>
            <person name="Brown A."/>
            <person name="Cahill P."/>
            <person name="Channer S."/>
            <person name="Cheshatsang Y."/>
            <person name="Chuda L."/>
            <person name="Citroen M."/>
            <person name="Collymore A."/>
            <person name="Cooke P."/>
            <person name="Costello M."/>
            <person name="D'Aco K."/>
            <person name="Daza R."/>
            <person name="De Haan G."/>
            <person name="DeGray S."/>
            <person name="DeMaso C."/>
            <person name="Dhargay N."/>
            <person name="Dooley K."/>
            <person name="Dooley E."/>
            <person name="Doricent M."/>
            <person name="Dorje P."/>
            <person name="Dorjee K."/>
            <person name="Dupes A."/>
            <person name="Elong R."/>
            <person name="Falk J."/>
            <person name="Farina A."/>
            <person name="Faro S."/>
            <person name="Ferguson D."/>
            <person name="Fisher S."/>
            <person name="Foley C.D."/>
            <person name="Franke A."/>
            <person name="Friedrich D."/>
            <person name="Gadbois L."/>
            <person name="Gearin G."/>
            <person name="Gearin C.R."/>
            <person name="Giannoukos G."/>
            <person name="Goode T."/>
            <person name="Graham J."/>
            <person name="Grandbois E."/>
            <person name="Grewal S."/>
            <person name="Gyaltsen K."/>
            <person name="Hafez N."/>
            <person name="Hagos B."/>
            <person name="Hall J."/>
            <person name="Henson C."/>
            <person name="Hollinger A."/>
            <person name="Honan T."/>
            <person name="Huard M.D."/>
            <person name="Hughes L."/>
            <person name="Hurhula B."/>
            <person name="Husby M.E."/>
            <person name="Kamat A."/>
            <person name="Kanga B."/>
            <person name="Kashin S."/>
            <person name="Khazanovich D."/>
            <person name="Kisner P."/>
            <person name="Lance K."/>
            <person name="Lara M."/>
            <person name="Lee W."/>
            <person name="Lennon N."/>
            <person name="Letendre F."/>
            <person name="LeVine R."/>
            <person name="Lipovsky A."/>
            <person name="Liu X."/>
            <person name="Liu J."/>
            <person name="Liu S."/>
            <person name="Lokyitsang T."/>
            <person name="Lokyitsang Y."/>
            <person name="Lubonja R."/>
            <person name="Lui A."/>
            <person name="MacDonald P."/>
            <person name="Magnisalis V."/>
            <person name="Maru K."/>
            <person name="Matthews C."/>
            <person name="McCusker W."/>
            <person name="McDonough S."/>
            <person name="Mehta T."/>
            <person name="Meldrim J."/>
            <person name="Meneus L."/>
            <person name="Mihai O."/>
            <person name="Mihalev A."/>
            <person name="Mihova T."/>
            <person name="Mittelman R."/>
            <person name="Mlenga V."/>
            <person name="Montmayeur A."/>
            <person name="Mulrain L."/>
            <person name="Navidi A."/>
            <person name="Naylor J."/>
            <person name="Negash T."/>
            <person name="Nguyen T."/>
            <person name="Nguyen N."/>
            <person name="Nicol R."/>
            <person name="Norbu C."/>
            <person name="Norbu N."/>
            <person name="Novod N."/>
            <person name="O'Neill B."/>
            <person name="Osman S."/>
            <person name="Markiewicz E."/>
            <person name="Oyono O.L."/>
            <person name="Patti C."/>
            <person name="Phunkhang P."/>
            <person name="Pierre F."/>
            <person name="Priest M."/>
            <person name="Raghuraman S."/>
            <person name="Rege F."/>
            <person name="Reyes R."/>
            <person name="Rise C."/>
            <person name="Rogov P."/>
            <person name="Ross K."/>
            <person name="Ryan E."/>
            <person name="Settipalli S."/>
            <person name="Shea T."/>
            <person name="Sherpa N."/>
            <person name="Shi L."/>
            <person name="Shih D."/>
            <person name="Sparrow T."/>
            <person name="Spaulding J."/>
            <person name="Stalker J."/>
            <person name="Stange-Thomann N."/>
            <person name="Stavropoulos S."/>
            <person name="Stone C."/>
            <person name="Strader C."/>
            <person name="Tesfaye S."/>
            <person name="Thomson T."/>
            <person name="Thoulutsang Y."/>
            <person name="Thoulutsang D."/>
            <person name="Topham K."/>
            <person name="Topping I."/>
            <person name="Tsamla T."/>
            <person name="Vassiliev H."/>
            <person name="Vo A."/>
            <person name="Wangchuk T."/>
            <person name="Wangdi T."/>
            <person name="Weiand M."/>
            <person name="Wilkinson J."/>
            <person name="Wilson A."/>
            <person name="Yadav S."/>
            <person name="Young G."/>
            <person name="Yu Q."/>
            <person name="Zembek L."/>
            <person name="Zhong D."/>
            <person name="Zimmer A."/>
            <person name="Zwirko Z."/>
            <person name="Jaffe D.B."/>
            <person name="Alvarez P."/>
            <person name="Brockman W."/>
            <person name="Butler J."/>
            <person name="Chin C."/>
            <person name="Gnerre S."/>
            <person name="Grabherr M."/>
            <person name="Kleber M."/>
            <person name="Mauceli E."/>
            <person name="MacCallum I."/>
        </authorList>
    </citation>
    <scope>NUCLEOTIDE SEQUENCE [LARGE SCALE GENOMIC DNA]</scope>
    <source>
        <strain evidence="18">MSH-3 / Tucson 14011-0111.49</strain>
    </source>
</reference>
<comment type="function">
    <text evidence="1 12">Plays an important role in the degradation of dermatan and keratan sulfates.</text>
</comment>
<feature type="domain" description="Glycoside hydrolase family 2 catalytic" evidence="15">
    <location>
        <begin position="367"/>
        <end position="661"/>
    </location>
</feature>
<dbReference type="Pfam" id="PF02836">
    <property type="entry name" value="Glyco_hydro_2_C"/>
    <property type="match status" value="1"/>
</dbReference>
<keyword evidence="9" id="KW-0325">Glycoprotein</keyword>
<dbReference type="PhylomeDB" id="B4H722"/>
<dbReference type="Proteomes" id="UP000008744">
    <property type="component" value="Unassembled WGS sequence"/>
</dbReference>
<comment type="subcellular location">
    <subcellularLocation>
        <location evidence="2">Lysosome</location>
    </subcellularLocation>
</comment>
<feature type="signal peptide" evidence="13">
    <location>
        <begin position="1"/>
        <end position="25"/>
    </location>
</feature>
<evidence type="ECO:0000256" key="7">
    <source>
        <dbReference type="ARBA" id="ARBA00022729"/>
    </source>
</evidence>
<evidence type="ECO:0000259" key="14">
    <source>
        <dbReference type="Pfam" id="PF00703"/>
    </source>
</evidence>
<sequence length="691" mass="79435">MQGQAWPSMWLLFGLLLVLAVTGHGENNEHDGMELHPVFLHENWTAPIATTGLLYPRESETREVRSLDGMWRLLMSQPNDPLQGIREKWYENSLQKTGQEIIPMPVPASYNDITTDNNLRDHVGTVWYERTFFVPRYWIEKRRTWLRFGSVHYAAVVWINGRNAMRHSIGHLPFEAEITNLLNFGGENRITVMCNNRLTNRTVPQGQVSTVKTDNGETPIQSYTFDFFNYAGIHRSVHLYTTPVVHISDIAISTQLSSDQVGRIDYRIWLDGTTEDSTVQPTHVLVQLRDRDGVVAAQQFNRAVYNGTLLVPGPKLWWPYLMHPDPGYLYSLEFELFMSRNDGDDGKELLDAYRLPVGIRTLSWTTTSLLLNEKPLYLRGFGRHEDSDIRGKGLDNALLARDINLIKWVGANAYRTSHYPYSEESMQFADEHGIMVIDECSAVNIDLFEPELLSNHMSALEQLIHRDRNHASVIAWSVANEPRSFKMGALGYFQALVNYTRSIAHGRPLTAAINASPDPPKQCHLAPFLDIVGFNRYNAWYQNSGRTDMIVNLLTEEAQRWHQNFGKPVILFEYGADTMEGLHSLPAYIWSEDYQVALFSQHFKAFDKLRKQKWFIGEFVWNFADFKTAQTYTRVGGNKKGVFTRARQPKEVAHILRWRYFALAKELDRVPVPKHLNVYISSQTGQAHIEL</sequence>
<accession>B4H722</accession>
<dbReference type="EMBL" id="CH479216">
    <property type="protein sequence ID" value="EDW33658.1"/>
    <property type="molecule type" value="Genomic_DNA"/>
</dbReference>
<evidence type="ECO:0000313" key="17">
    <source>
        <dbReference type="EMBL" id="EDW33658.1"/>
    </source>
</evidence>
<protein>
    <recommendedName>
        <fullName evidence="6 12">Beta-glucuronidase</fullName>
        <ecNumber evidence="5 12">3.2.1.31</ecNumber>
    </recommendedName>
</protein>
<dbReference type="InterPro" id="IPR023230">
    <property type="entry name" value="Glyco_hydro_2_CS"/>
</dbReference>
<dbReference type="GO" id="GO:0004566">
    <property type="term" value="F:beta-glucuronidase activity"/>
    <property type="evidence" value="ECO:0007669"/>
    <property type="project" value="UniProtKB-EC"/>
</dbReference>
<dbReference type="SUPFAM" id="SSF49303">
    <property type="entry name" value="beta-Galactosidase/glucuronidase domain"/>
    <property type="match status" value="1"/>
</dbReference>
<dbReference type="NCBIfam" id="NF007538">
    <property type="entry name" value="PRK10150.1"/>
    <property type="match status" value="1"/>
</dbReference>
<dbReference type="PANTHER" id="PTHR10066:SF67">
    <property type="entry name" value="BETA-GLUCURONIDASE"/>
    <property type="match status" value="1"/>
</dbReference>
<dbReference type="KEGG" id="dpe:6601542"/>
<dbReference type="InterPro" id="IPR006101">
    <property type="entry name" value="Glyco_hydro_2"/>
</dbReference>
<dbReference type="Gene3D" id="2.60.120.260">
    <property type="entry name" value="Galactose-binding domain-like"/>
    <property type="match status" value="1"/>
</dbReference>
<comment type="similarity">
    <text evidence="3 12">Belongs to the glycosyl hydrolase 2 family.</text>
</comment>
<dbReference type="SMR" id="B4H722"/>
<evidence type="ECO:0000256" key="6">
    <source>
        <dbReference type="ARBA" id="ARBA00016205"/>
    </source>
</evidence>
<dbReference type="Gene3D" id="2.60.40.10">
    <property type="entry name" value="Immunoglobulins"/>
    <property type="match status" value="1"/>
</dbReference>
<feature type="chain" id="PRO_5002808157" description="Beta-glucuronidase" evidence="13">
    <location>
        <begin position="26"/>
        <end position="691"/>
    </location>
</feature>
<dbReference type="InterPro" id="IPR006104">
    <property type="entry name" value="Glyco_hydro_2_N"/>
</dbReference>
<evidence type="ECO:0000256" key="3">
    <source>
        <dbReference type="ARBA" id="ARBA00007401"/>
    </source>
</evidence>